<dbReference type="PRINTS" id="PR00420">
    <property type="entry name" value="RNGMNOXGNASE"/>
</dbReference>
<feature type="region of interest" description="Disordered" evidence="1">
    <location>
        <begin position="1"/>
        <end position="86"/>
    </location>
</feature>
<gene>
    <name evidence="3" type="ORF">JK360_26865</name>
</gene>
<name>A0ABS1MYY9_9ACTN</name>
<dbReference type="InterPro" id="IPR036188">
    <property type="entry name" value="FAD/NAD-bd_sf"/>
</dbReference>
<dbReference type="SUPFAM" id="SSF51905">
    <property type="entry name" value="FAD/NAD(P)-binding domain"/>
    <property type="match status" value="1"/>
</dbReference>
<evidence type="ECO:0000313" key="3">
    <source>
        <dbReference type="EMBL" id="MBL1092950.1"/>
    </source>
</evidence>
<dbReference type="InterPro" id="IPR051704">
    <property type="entry name" value="FAD_aromatic-hydroxylase"/>
</dbReference>
<feature type="domain" description="FAD-binding" evidence="2">
    <location>
        <begin position="88"/>
        <end position="433"/>
    </location>
</feature>
<evidence type="ECO:0000256" key="1">
    <source>
        <dbReference type="SAM" id="MobiDB-lite"/>
    </source>
</evidence>
<dbReference type="Gene3D" id="3.30.9.10">
    <property type="entry name" value="D-Amino Acid Oxidase, subunit A, domain 2"/>
    <property type="match status" value="1"/>
</dbReference>
<evidence type="ECO:0000259" key="2">
    <source>
        <dbReference type="Pfam" id="PF01494"/>
    </source>
</evidence>
<feature type="compositionally biased region" description="Basic and acidic residues" evidence="1">
    <location>
        <begin position="483"/>
        <end position="493"/>
    </location>
</feature>
<accession>A0ABS1MYY9</accession>
<dbReference type="EMBL" id="JAERRI010000016">
    <property type="protein sequence ID" value="MBL1092950.1"/>
    <property type="molecule type" value="Genomic_DNA"/>
</dbReference>
<dbReference type="Pfam" id="PF01494">
    <property type="entry name" value="FAD_binding_3"/>
    <property type="match status" value="1"/>
</dbReference>
<organism evidence="3 4">
    <name type="scientific">Streptomyces siderophoricus</name>
    <dbReference type="NCBI Taxonomy" id="2802281"/>
    <lineage>
        <taxon>Bacteria</taxon>
        <taxon>Bacillati</taxon>
        <taxon>Actinomycetota</taxon>
        <taxon>Actinomycetes</taxon>
        <taxon>Kitasatosporales</taxon>
        <taxon>Streptomycetaceae</taxon>
        <taxon>Streptomyces</taxon>
    </lineage>
</organism>
<feature type="compositionally biased region" description="Gly residues" evidence="1">
    <location>
        <begin position="66"/>
        <end position="80"/>
    </location>
</feature>
<evidence type="ECO:0000313" key="4">
    <source>
        <dbReference type="Proteomes" id="UP000629371"/>
    </source>
</evidence>
<sequence>MTRRTTTTRERGRETYATSRAQTAGADLGPGPGPGADPGRDPDARLAEADGGPAHRPEGRPNDRSGAGGDGGSDGGSDGGGDSRHHRTVLISGASVAGPALAYWLCRHGYRPTVVEVAPALRDGGFAVDFRGAAHLTVLERMGILDEIRRHSTGGGPAMSFIDERGRQLAALPPEFASGDLEILRSDLSRILYRHSLAAAADGHPAPEYLFDDTLTSLTPAPDGVHTTFARTPPRTFDLVIGADGLHSTVRRLAFGPEQDFVSHLGYYVAAWDLPGSASDLAAQSVGYSEPGRIATVGRTPRRGTDPGYAGEAFCVFASDEELPHDRRDLLAHKEAIARAYEGAGWRTPELIDTLWTADELYFDSISRVDVPCWSTGRIALLGDAAYGATLGGMGTGSAIIGAYVLAAELAASPDNHSAAFTRYERRLRPYVTQCQEGGRGTGAFLAPTTQEAIDARNAALNDPAARAAMLQQGHDLSTAITLDDHLPPERPLRSTGTAIDLA</sequence>
<feature type="compositionally biased region" description="Basic and acidic residues" evidence="1">
    <location>
        <begin position="38"/>
        <end position="63"/>
    </location>
</feature>
<dbReference type="PANTHER" id="PTHR46865">
    <property type="entry name" value="OXIDOREDUCTASE-RELATED"/>
    <property type="match status" value="1"/>
</dbReference>
<feature type="region of interest" description="Disordered" evidence="1">
    <location>
        <begin position="481"/>
        <end position="503"/>
    </location>
</feature>
<dbReference type="PANTHER" id="PTHR46865:SF2">
    <property type="entry name" value="MONOOXYGENASE"/>
    <property type="match status" value="1"/>
</dbReference>
<protein>
    <submittedName>
        <fullName evidence="3">FAD-dependent monooxygenase</fullName>
    </submittedName>
</protein>
<proteinExistence type="predicted"/>
<dbReference type="Gene3D" id="3.50.50.60">
    <property type="entry name" value="FAD/NAD(P)-binding domain"/>
    <property type="match status" value="1"/>
</dbReference>
<dbReference type="GO" id="GO:0004497">
    <property type="term" value="F:monooxygenase activity"/>
    <property type="evidence" value="ECO:0007669"/>
    <property type="project" value="UniProtKB-KW"/>
</dbReference>
<reference evidence="3 4" key="1">
    <citation type="submission" date="2021-01" db="EMBL/GenBank/DDBJ databases">
        <title>WGS of actinomycetes isolated from Thailand.</title>
        <authorList>
            <person name="Thawai C."/>
        </authorList>
    </citation>
    <scope>NUCLEOTIDE SEQUENCE [LARGE SCALE GENOMIC DNA]</scope>
    <source>
        <strain evidence="3 4">CH9-7</strain>
    </source>
</reference>
<dbReference type="InterPro" id="IPR002938">
    <property type="entry name" value="FAD-bd"/>
</dbReference>
<keyword evidence="4" id="KW-1185">Reference proteome</keyword>
<dbReference type="Proteomes" id="UP000629371">
    <property type="component" value="Unassembled WGS sequence"/>
</dbReference>
<keyword evidence="3" id="KW-0560">Oxidoreductase</keyword>
<keyword evidence="3" id="KW-0503">Monooxygenase</keyword>
<comment type="caution">
    <text evidence="3">The sequence shown here is derived from an EMBL/GenBank/DDBJ whole genome shotgun (WGS) entry which is preliminary data.</text>
</comment>